<accession>A0AA88A218</accession>
<protein>
    <submittedName>
        <fullName evidence="1">Uncharacterized protein</fullName>
    </submittedName>
</protein>
<name>A0AA88A218_FICCA</name>
<comment type="caution">
    <text evidence="1">The sequence shown here is derived from an EMBL/GenBank/DDBJ whole genome shotgun (WGS) entry which is preliminary data.</text>
</comment>
<proteinExistence type="predicted"/>
<dbReference type="AlphaFoldDB" id="A0AA88A218"/>
<dbReference type="PANTHER" id="PTHR33526">
    <property type="entry name" value="OS07G0123800 PROTEIN"/>
    <property type="match status" value="1"/>
</dbReference>
<evidence type="ECO:0000313" key="2">
    <source>
        <dbReference type="Proteomes" id="UP001187192"/>
    </source>
</evidence>
<gene>
    <name evidence="1" type="ORF">TIFTF001_005605</name>
</gene>
<dbReference type="PIRSF" id="PIRSF031279">
    <property type="entry name" value="UCP031279"/>
    <property type="match status" value="1"/>
</dbReference>
<keyword evidence="2" id="KW-1185">Reference proteome</keyword>
<organism evidence="1 2">
    <name type="scientific">Ficus carica</name>
    <name type="common">Common fig</name>
    <dbReference type="NCBI Taxonomy" id="3494"/>
    <lineage>
        <taxon>Eukaryota</taxon>
        <taxon>Viridiplantae</taxon>
        <taxon>Streptophyta</taxon>
        <taxon>Embryophyta</taxon>
        <taxon>Tracheophyta</taxon>
        <taxon>Spermatophyta</taxon>
        <taxon>Magnoliopsida</taxon>
        <taxon>eudicotyledons</taxon>
        <taxon>Gunneridae</taxon>
        <taxon>Pentapetalae</taxon>
        <taxon>rosids</taxon>
        <taxon>fabids</taxon>
        <taxon>Rosales</taxon>
        <taxon>Moraceae</taxon>
        <taxon>Ficeae</taxon>
        <taxon>Ficus</taxon>
    </lineage>
</organism>
<sequence length="161" mass="17799">MKTTKSKSKNKFMRIITIPFRALLKARDLYVRGMTSVERMSLPSKTGRFSDLPKSFSVGPSRTSDNDDYADLVRAASARDYGGKFDLDALLRQQLREELEKTAVATKTAGAKGLPKSSSVGMGKIDEDMPCDFGADGDRKKVDVLYPRSRSYAVSKKSVAF</sequence>
<evidence type="ECO:0000313" key="1">
    <source>
        <dbReference type="EMBL" id="GMN35881.1"/>
    </source>
</evidence>
<dbReference type="EMBL" id="BTGU01000005">
    <property type="protein sequence ID" value="GMN35881.1"/>
    <property type="molecule type" value="Genomic_DNA"/>
</dbReference>
<dbReference type="PANTHER" id="PTHR33526:SF13">
    <property type="entry name" value="TYROSINE-PROTEIN PHOSPHATASE 3-LIKE"/>
    <property type="match status" value="1"/>
</dbReference>
<dbReference type="Proteomes" id="UP001187192">
    <property type="component" value="Unassembled WGS sequence"/>
</dbReference>
<dbReference type="InterPro" id="IPR016972">
    <property type="entry name" value="UCP031279"/>
</dbReference>
<reference evidence="1" key="1">
    <citation type="submission" date="2023-07" db="EMBL/GenBank/DDBJ databases">
        <title>draft genome sequence of fig (Ficus carica).</title>
        <authorList>
            <person name="Takahashi T."/>
            <person name="Nishimura K."/>
        </authorList>
    </citation>
    <scope>NUCLEOTIDE SEQUENCE</scope>
</reference>